<dbReference type="EMBL" id="AP018203">
    <property type="protein sequence ID" value="BAY53688.1"/>
    <property type="molecule type" value="Genomic_DNA"/>
</dbReference>
<keyword evidence="2" id="KW-1185">Reference proteome</keyword>
<proteinExistence type="predicted"/>
<name>A0A1Z4JAJ1_LEPBY</name>
<dbReference type="AlphaFoldDB" id="A0A1Z4JAJ1"/>
<evidence type="ECO:0008006" key="3">
    <source>
        <dbReference type="Google" id="ProtNLM"/>
    </source>
</evidence>
<reference evidence="1 2" key="1">
    <citation type="submission" date="2017-06" db="EMBL/GenBank/DDBJ databases">
        <title>Genome sequencing of cyanobaciteial culture collection at National Institute for Environmental Studies (NIES).</title>
        <authorList>
            <person name="Hirose Y."/>
            <person name="Shimura Y."/>
            <person name="Fujisawa T."/>
            <person name="Nakamura Y."/>
            <person name="Kawachi M."/>
        </authorList>
    </citation>
    <scope>NUCLEOTIDE SEQUENCE [LARGE SCALE GENOMIC DNA]</scope>
    <source>
        <strain evidence="1 2">NIES-2135</strain>
    </source>
</reference>
<gene>
    <name evidence="1" type="ORF">NIES2135_04980</name>
</gene>
<dbReference type="Gene3D" id="3.30.420.40">
    <property type="match status" value="2"/>
</dbReference>
<protein>
    <recommendedName>
        <fullName evidence="3">Actin-like protein N-terminal domain-containing protein</fullName>
    </recommendedName>
</protein>
<evidence type="ECO:0000313" key="2">
    <source>
        <dbReference type="Proteomes" id="UP000217895"/>
    </source>
</evidence>
<sequence>MNYSPDRAALSLRNKVGYSSKLISIEISNSQGKRYGEGDINPLIVHSAWTHTIDRVARGKGTQSSPQIQTKDGETIWFGEMPALGEHQSIATLGRDKSEMAAFLLMPLLLPEDNGGAHGGHLRIVMSHHSYFDPAVKQRIEDQILGRHQFTRNGREVDVIVDSVELVPEGVGAYWLASELNQLKSGYTLSIEIGYRTVEVWLLDDAGEPIKGEPIQFGVFNLASAISSDDEVRTALLGTTDTPKTVKDTQIAIALKQGKIAKIKDQQWEAIKTRHLERWKDDVIGMIFSQHEAILTQAEQILFSGGGAMLLRERLLKANPNFWVDSDAQTASVRGSYYHFLSLA</sequence>
<evidence type="ECO:0000313" key="1">
    <source>
        <dbReference type="EMBL" id="BAY53688.1"/>
    </source>
</evidence>
<dbReference type="InterPro" id="IPR043129">
    <property type="entry name" value="ATPase_NBD"/>
</dbReference>
<organism evidence="1 2">
    <name type="scientific">Leptolyngbya boryana NIES-2135</name>
    <dbReference type="NCBI Taxonomy" id="1973484"/>
    <lineage>
        <taxon>Bacteria</taxon>
        <taxon>Bacillati</taxon>
        <taxon>Cyanobacteriota</taxon>
        <taxon>Cyanophyceae</taxon>
        <taxon>Leptolyngbyales</taxon>
        <taxon>Leptolyngbyaceae</taxon>
        <taxon>Leptolyngbya group</taxon>
        <taxon>Leptolyngbya</taxon>
    </lineage>
</organism>
<accession>A0A1Z4JAJ1</accession>
<dbReference type="Proteomes" id="UP000217895">
    <property type="component" value="Chromosome"/>
</dbReference>
<dbReference type="SUPFAM" id="SSF53067">
    <property type="entry name" value="Actin-like ATPase domain"/>
    <property type="match status" value="1"/>
</dbReference>
<dbReference type="CDD" id="cd10227">
    <property type="entry name" value="ASKHA_NBD_ParM-like"/>
    <property type="match status" value="1"/>
</dbReference>